<accession>R7ZN39</accession>
<dbReference type="Pfam" id="PF15869">
    <property type="entry name" value="TolB_like"/>
    <property type="match status" value="1"/>
</dbReference>
<keyword evidence="2" id="KW-1185">Reference proteome</keyword>
<evidence type="ECO:0000313" key="1">
    <source>
        <dbReference type="EMBL" id="EON75493.1"/>
    </source>
</evidence>
<proteinExistence type="predicted"/>
<organism evidence="1 2">
    <name type="scientific">Lunatimonas lonarensis</name>
    <dbReference type="NCBI Taxonomy" id="1232681"/>
    <lineage>
        <taxon>Bacteria</taxon>
        <taxon>Pseudomonadati</taxon>
        <taxon>Bacteroidota</taxon>
        <taxon>Cytophagia</taxon>
        <taxon>Cytophagales</taxon>
        <taxon>Cyclobacteriaceae</taxon>
    </lineage>
</organism>
<dbReference type="PROSITE" id="PS51257">
    <property type="entry name" value="PROKAR_LIPOPROTEIN"/>
    <property type="match status" value="1"/>
</dbReference>
<protein>
    <submittedName>
        <fullName evidence="1">Putative lipoprotein</fullName>
    </submittedName>
</protein>
<dbReference type="RefSeq" id="WP_010856023.1">
    <property type="nucleotide sequence ID" value="NZ_AQHR01000104.1"/>
</dbReference>
<dbReference type="STRING" id="1232681.ADIS_3896"/>
<evidence type="ECO:0000313" key="2">
    <source>
        <dbReference type="Proteomes" id="UP000013909"/>
    </source>
</evidence>
<dbReference type="OrthoDB" id="1100397at2"/>
<dbReference type="AlphaFoldDB" id="R7ZN39"/>
<keyword evidence="1" id="KW-0449">Lipoprotein</keyword>
<name>R7ZN39_9BACT</name>
<dbReference type="Proteomes" id="UP000013909">
    <property type="component" value="Unassembled WGS sequence"/>
</dbReference>
<dbReference type="EMBL" id="AQHR01000104">
    <property type="protein sequence ID" value="EON75493.1"/>
    <property type="molecule type" value="Genomic_DNA"/>
</dbReference>
<sequence>MNIYRIYTIAFILILSCYEKEESQNYKIFKETDLKSINISSTKRDFDEILNPSKIEIIENYIFILESNRGSSDKPAIHVIDTKSWSYYRAKGIRGTGPLELAGAQVLFEGRSSNSFWVYSSQDKKFLEFNLHDSSRLANYEYKQPSSMFKVVRIAPLSDTSYLGISVENEHRLIEFTKDGEELNNYGEWEKVSQHPYLDSFDLFRLNDGWFKGNSRYKIYAHACIFRDRLEIFDYQTKEFITVDGPDLGLPTFKMMGKGNSASLYIPLEENKYRYRDLTITSNYIFALYGGIGEFEFRETSVLATKIYVFTHNGKRLMQLNLDRSIEGIVVNEETNQLYGLTTDENPGIAVFNLPLIE</sequence>
<comment type="caution">
    <text evidence="1">The sequence shown here is derived from an EMBL/GenBank/DDBJ whole genome shotgun (WGS) entry which is preliminary data.</text>
</comment>
<gene>
    <name evidence="1" type="ORF">ADIS_3896</name>
</gene>
<reference evidence="1 2" key="1">
    <citation type="submission" date="2013-02" db="EMBL/GenBank/DDBJ databases">
        <title>A novel strain isolated from Lonar lake, Maharashtra, India.</title>
        <authorList>
            <person name="Singh A."/>
        </authorList>
    </citation>
    <scope>NUCLEOTIDE SEQUENCE [LARGE SCALE GENOMIC DNA]</scope>
    <source>
        <strain evidence="1 2">AK24</strain>
    </source>
</reference>